<keyword evidence="5 9" id="KW-1133">Transmembrane helix</keyword>
<evidence type="ECO:0000256" key="1">
    <source>
        <dbReference type="ARBA" id="ARBA00004589"/>
    </source>
</evidence>
<dbReference type="PANTHER" id="PTHR33562">
    <property type="entry name" value="ATILLA, ISOFORM B-RELATED-RELATED"/>
    <property type="match status" value="1"/>
</dbReference>
<organism evidence="11 12">
    <name type="scientific">Stomoxys calcitrans</name>
    <name type="common">Stable fly</name>
    <name type="synonym">Conops calcitrans</name>
    <dbReference type="NCBI Taxonomy" id="35570"/>
    <lineage>
        <taxon>Eukaryota</taxon>
        <taxon>Metazoa</taxon>
        <taxon>Ecdysozoa</taxon>
        <taxon>Arthropoda</taxon>
        <taxon>Hexapoda</taxon>
        <taxon>Insecta</taxon>
        <taxon>Pterygota</taxon>
        <taxon>Neoptera</taxon>
        <taxon>Endopterygota</taxon>
        <taxon>Diptera</taxon>
        <taxon>Brachycera</taxon>
        <taxon>Muscomorpha</taxon>
        <taxon>Muscoidea</taxon>
        <taxon>Muscidae</taxon>
        <taxon>Stomoxys</taxon>
    </lineage>
</organism>
<keyword evidence="6 9" id="KW-0472">Membrane</keyword>
<proteinExistence type="predicted"/>
<dbReference type="GO" id="GO:0098552">
    <property type="term" value="C:side of membrane"/>
    <property type="evidence" value="ECO:0007669"/>
    <property type="project" value="UniProtKB-KW"/>
</dbReference>
<evidence type="ECO:0000256" key="7">
    <source>
        <dbReference type="ARBA" id="ARBA00023180"/>
    </source>
</evidence>
<evidence type="ECO:0000256" key="4">
    <source>
        <dbReference type="ARBA" id="ARBA00022729"/>
    </source>
</evidence>
<keyword evidence="12" id="KW-1185">Reference proteome</keyword>
<dbReference type="Pfam" id="PF17064">
    <property type="entry name" value="QVR"/>
    <property type="match status" value="2"/>
</dbReference>
<dbReference type="AlphaFoldDB" id="A0A1I8PBF3"/>
<dbReference type="Proteomes" id="UP000095300">
    <property type="component" value="Unassembled WGS sequence"/>
</dbReference>
<feature type="transmembrane region" description="Helical" evidence="9">
    <location>
        <begin position="131"/>
        <end position="149"/>
    </location>
</feature>
<dbReference type="VEuPathDB" id="VectorBase:SCAU006495"/>
<feature type="transmembrane region" description="Helical" evidence="9">
    <location>
        <begin position="156"/>
        <end position="174"/>
    </location>
</feature>
<evidence type="ECO:0000256" key="9">
    <source>
        <dbReference type="SAM" id="Phobius"/>
    </source>
</evidence>
<gene>
    <name evidence="11" type="primary">106096310</name>
</gene>
<evidence type="ECO:0000313" key="12">
    <source>
        <dbReference type="Proteomes" id="UP000095300"/>
    </source>
</evidence>
<keyword evidence="2" id="KW-0336">GPI-anchor</keyword>
<dbReference type="InterPro" id="IPR050975">
    <property type="entry name" value="Sleep_regulator"/>
</dbReference>
<dbReference type="PANTHER" id="PTHR33562:SF18">
    <property type="entry name" value="BOUDIN-RELATED"/>
    <property type="match status" value="1"/>
</dbReference>
<evidence type="ECO:0000256" key="10">
    <source>
        <dbReference type="SAM" id="SignalP"/>
    </source>
</evidence>
<evidence type="ECO:0000256" key="6">
    <source>
        <dbReference type="ARBA" id="ARBA00023136"/>
    </source>
</evidence>
<feature type="chain" id="PRO_5009326398" evidence="10">
    <location>
        <begin position="23"/>
        <end position="298"/>
    </location>
</feature>
<evidence type="ECO:0000256" key="8">
    <source>
        <dbReference type="ARBA" id="ARBA00023288"/>
    </source>
</evidence>
<protein>
    <submittedName>
        <fullName evidence="11">Uncharacterized protein</fullName>
    </submittedName>
</protein>
<evidence type="ECO:0000313" key="11">
    <source>
        <dbReference type="EnsemblMetazoa" id="SCAU006495-PA"/>
    </source>
</evidence>
<evidence type="ECO:0000256" key="2">
    <source>
        <dbReference type="ARBA" id="ARBA00022622"/>
    </source>
</evidence>
<sequence length="298" mass="32823">MSSTKYFLAVAIFVTLAASAFAVRCYQCSSLQDPKCGEHFENNDMMKIDCNRVNAPYFLLQLLSGTRVNATGCMKQTLTSTYGGASHILRSCYFGDIRHTDTGCQIDPTNTVAKQTSCNVCSDDYCNSSSSMAPMALAIVAFFGLARIFTMSSLRLVAIWSILATLLIDVAWAIECYQCESAQNSKCGSRFEPDESMKIECTSAPRYLKPYLESHSKDATGCMKQIMESKLGGIHTVRSCYYGDLANKNIGCQIDPTNVFMTLDSCYVCDKDWCNASSAKTPVAVVILSILCFLRFMS</sequence>
<comment type="subcellular location">
    <subcellularLocation>
        <location evidence="1">Membrane</location>
        <topology evidence="1">Lipid-anchor</topology>
        <topology evidence="1">GPI-anchor</topology>
    </subcellularLocation>
</comment>
<dbReference type="OrthoDB" id="6083863at2759"/>
<feature type="signal peptide" evidence="10">
    <location>
        <begin position="1"/>
        <end position="22"/>
    </location>
</feature>
<evidence type="ECO:0000256" key="3">
    <source>
        <dbReference type="ARBA" id="ARBA00022692"/>
    </source>
</evidence>
<dbReference type="EnsemblMetazoa" id="SCAU006495-RA">
    <property type="protein sequence ID" value="SCAU006495-PA"/>
    <property type="gene ID" value="SCAU006495"/>
</dbReference>
<dbReference type="InterPro" id="IPR031424">
    <property type="entry name" value="QVR-like"/>
</dbReference>
<reference evidence="11" key="1">
    <citation type="submission" date="2020-05" db="UniProtKB">
        <authorList>
            <consortium name="EnsemblMetazoa"/>
        </authorList>
    </citation>
    <scope>IDENTIFICATION</scope>
    <source>
        <strain evidence="11">USDA</strain>
    </source>
</reference>
<keyword evidence="7" id="KW-0325">Glycoprotein</keyword>
<dbReference type="GO" id="GO:0032222">
    <property type="term" value="P:regulation of synaptic transmission, cholinergic"/>
    <property type="evidence" value="ECO:0007669"/>
    <property type="project" value="InterPro"/>
</dbReference>
<dbReference type="GO" id="GO:0030431">
    <property type="term" value="P:sleep"/>
    <property type="evidence" value="ECO:0007669"/>
    <property type="project" value="InterPro"/>
</dbReference>
<name>A0A1I8PBF3_STOCA</name>
<keyword evidence="4 10" id="KW-0732">Signal</keyword>
<evidence type="ECO:0000256" key="5">
    <source>
        <dbReference type="ARBA" id="ARBA00022989"/>
    </source>
</evidence>
<keyword evidence="8" id="KW-0449">Lipoprotein</keyword>
<accession>A0A1I8PBF3</accession>
<keyword evidence="3 9" id="KW-0812">Transmembrane</keyword>